<organism evidence="2 3">
    <name type="scientific">Coemansia guatemalensis</name>
    <dbReference type="NCBI Taxonomy" id="2761395"/>
    <lineage>
        <taxon>Eukaryota</taxon>
        <taxon>Fungi</taxon>
        <taxon>Fungi incertae sedis</taxon>
        <taxon>Zoopagomycota</taxon>
        <taxon>Kickxellomycotina</taxon>
        <taxon>Kickxellomycetes</taxon>
        <taxon>Kickxellales</taxon>
        <taxon>Kickxellaceae</taxon>
        <taxon>Coemansia</taxon>
    </lineage>
</organism>
<dbReference type="InterPro" id="IPR051218">
    <property type="entry name" value="Sec_MonoDiacylglyc_Lipase"/>
</dbReference>
<dbReference type="OrthoDB" id="438440at2759"/>
<evidence type="ECO:0000313" key="2">
    <source>
        <dbReference type="EMBL" id="KAJ2799676.1"/>
    </source>
</evidence>
<dbReference type="InterPro" id="IPR029058">
    <property type="entry name" value="AB_hydrolase_fold"/>
</dbReference>
<name>A0A9W8LSV6_9FUNG</name>
<evidence type="ECO:0000313" key="3">
    <source>
        <dbReference type="Proteomes" id="UP001140094"/>
    </source>
</evidence>
<sequence>MVVDAVAVFEDLADGIPGATVHAGFQESVNAVYPHLLKNIREAAEDYPDYKIVFLGHSLGGASAVLSALRFATDNELLKDMIRVWTFGEPRVGNRAFAEYYTQMLGNQTYRVTYQADIVPHVPPWQVLGYQHHPLEIHIINKDGDFYVCQKTVREDLNGAYRWPTIDTGVVDHIEYFGKPDITRFSPLVEW</sequence>
<dbReference type="PANTHER" id="PTHR45856:SF25">
    <property type="entry name" value="FUNGAL LIPASE-LIKE DOMAIN-CONTAINING PROTEIN"/>
    <property type="match status" value="1"/>
</dbReference>
<keyword evidence="3" id="KW-1185">Reference proteome</keyword>
<dbReference type="Pfam" id="PF01764">
    <property type="entry name" value="Lipase_3"/>
    <property type="match status" value="1"/>
</dbReference>
<dbReference type="PANTHER" id="PTHR45856">
    <property type="entry name" value="ALPHA/BETA-HYDROLASES SUPERFAMILY PROTEIN"/>
    <property type="match status" value="1"/>
</dbReference>
<accession>A0A9W8LSV6</accession>
<dbReference type="AlphaFoldDB" id="A0A9W8LSV6"/>
<feature type="domain" description="Fungal lipase-type" evidence="1">
    <location>
        <begin position="13"/>
        <end position="126"/>
    </location>
</feature>
<protein>
    <recommendedName>
        <fullName evidence="1">Fungal lipase-type domain-containing protein</fullName>
    </recommendedName>
</protein>
<gene>
    <name evidence="2" type="ORF">H4R20_004343</name>
</gene>
<dbReference type="Proteomes" id="UP001140094">
    <property type="component" value="Unassembled WGS sequence"/>
</dbReference>
<dbReference type="EMBL" id="JANBUO010001134">
    <property type="protein sequence ID" value="KAJ2799676.1"/>
    <property type="molecule type" value="Genomic_DNA"/>
</dbReference>
<dbReference type="InterPro" id="IPR002921">
    <property type="entry name" value="Fungal_lipase-type"/>
</dbReference>
<dbReference type="SUPFAM" id="SSF53474">
    <property type="entry name" value="alpha/beta-Hydrolases"/>
    <property type="match status" value="1"/>
</dbReference>
<dbReference type="CDD" id="cd00519">
    <property type="entry name" value="Lipase_3"/>
    <property type="match status" value="1"/>
</dbReference>
<proteinExistence type="predicted"/>
<reference evidence="2" key="1">
    <citation type="submission" date="2022-07" db="EMBL/GenBank/DDBJ databases">
        <title>Phylogenomic reconstructions and comparative analyses of Kickxellomycotina fungi.</title>
        <authorList>
            <person name="Reynolds N.K."/>
            <person name="Stajich J.E."/>
            <person name="Barry K."/>
            <person name="Grigoriev I.V."/>
            <person name="Crous P."/>
            <person name="Smith M.E."/>
        </authorList>
    </citation>
    <scope>NUCLEOTIDE SEQUENCE</scope>
    <source>
        <strain evidence="2">NRRL 1565</strain>
    </source>
</reference>
<evidence type="ECO:0000259" key="1">
    <source>
        <dbReference type="Pfam" id="PF01764"/>
    </source>
</evidence>
<dbReference type="Gene3D" id="3.40.50.1820">
    <property type="entry name" value="alpha/beta hydrolase"/>
    <property type="match status" value="1"/>
</dbReference>
<dbReference type="GO" id="GO:0006629">
    <property type="term" value="P:lipid metabolic process"/>
    <property type="evidence" value="ECO:0007669"/>
    <property type="project" value="InterPro"/>
</dbReference>
<comment type="caution">
    <text evidence="2">The sequence shown here is derived from an EMBL/GenBank/DDBJ whole genome shotgun (WGS) entry which is preliminary data.</text>
</comment>